<dbReference type="InterPro" id="IPR028941">
    <property type="entry name" value="WHIM2_dom"/>
</dbReference>
<name>A0A061J941_TRYRA</name>
<protein>
    <recommendedName>
        <fullName evidence="5">DDT domain-containing protein</fullName>
    </recommendedName>
</protein>
<dbReference type="GO" id="GO:0005634">
    <property type="term" value="C:nucleus"/>
    <property type="evidence" value="ECO:0007669"/>
    <property type="project" value="UniProtKB-SubCell"/>
</dbReference>
<dbReference type="Proteomes" id="UP000031737">
    <property type="component" value="Unassembled WGS sequence"/>
</dbReference>
<sequence>MFQPKGQGTQEEAAGSSQRAVLKTRTAFQIYRNDGAAGSAAAFSTLPNDEVLPYRIKADEMTLMAALDVVEADARNRRMYGPATLHLVVNYLSDILSYIPLGGRSHVLRTVTINYNALQRVVELYGATEAVKGTLAQFATARLSASEVPIREISSFMDHFSVVEKSLRQEMRDAGEKVGMFSKSTAPTSSLTTVGDTTINDVIPSVLSQTTSRKRLAPTWEGTSAAGGPEEANTATPVKWIKTERGKRASGSVKNTSTQFTLQRMFYGRLRTLTSQEKKVVTLLNQLVQVLGQVYAVRYNNLLPIFELLENKVKQAQEIIDAERSAFQSKHENTDKSPEPFLEVTLDGIMQAIQNASHLFKTDEECRYELDEDFLHPIAHACITEVNRIEGFTTLPFEGPSEEALEAKSNARKAARAKREEQRAKALERAKAKEELTAKKEEERKLIRAHLGELDPASLMEDMSIKNSIESAYVRYGKLPLEPPEEYERALFIWAMLTSLPRPLHISQMPFNLFLKGLLSDEGRDNGLMEEVVLALLDVARENLRSSNGPKISTRGRDWFGSMVEFVAVSSGNKKSYPSPRPTAISYDDDEEDGSDEAEEEEDNQSMEEEEEEEEEAANADEAEAVSSNEGKDGEKQMENGDVAGQREEKEEESRTESLDGRIKVTLEHVTELRHMAAWGNVDMEDRLNLLQYMVLEALSSPAAQEEAEEMRKMHEEMKLTMEKRTKEIREGAHKEITSLLKQFSSSSKSENDNSETYEARREKLFERMEQELQNVVSEYLGMQDGKDVGALICPLGMDRYRRMYWRFPFDRHIVVQSTAATDTNFPILPEPRERLTQHVRGLRSMLLDDADEIEHNFKNANGEGHTNDGDDVPQRVWGVVPPEYLDHFIEGLDRRGIREAGLRRSLESIRPYLLSLSEPPVGRMTRTRSHTFGYFNKLKPEL</sequence>
<reference evidence="6 7" key="1">
    <citation type="submission" date="2013-07" db="EMBL/GenBank/DDBJ databases">
        <authorList>
            <person name="Stoco P.H."/>
            <person name="Wagner G."/>
            <person name="Gerber A."/>
            <person name="Zaha A."/>
            <person name="Thompson C."/>
            <person name="Bartholomeu D.C."/>
            <person name="Luckemeyer D.D."/>
            <person name="Bahia D."/>
            <person name="Loreto E."/>
            <person name="Prestes E.B."/>
            <person name="Lima F.M."/>
            <person name="Rodrigues-Luiz G."/>
            <person name="Vallejo G.A."/>
            <person name="Filho J.F."/>
            <person name="Monteiro K.M."/>
            <person name="Tyler K.M."/>
            <person name="de Almeida L.G."/>
            <person name="Ortiz M.F."/>
            <person name="Siervo M.A."/>
            <person name="de Moraes M.H."/>
            <person name="Cunha O.L."/>
            <person name="Mendonca-Neto R."/>
            <person name="Silva R."/>
            <person name="Teixeira S.M."/>
            <person name="Murta S.M."/>
            <person name="Sincero T.C."/>
            <person name="Mendes T.A."/>
            <person name="Urmenyi T.P."/>
            <person name="Silva V.G."/>
            <person name="da Rocha W.D."/>
            <person name="Andersson B."/>
            <person name="Romanha A.J."/>
            <person name="Steindel M."/>
            <person name="de Vasconcelos A.T."/>
            <person name="Grisard E.C."/>
        </authorList>
    </citation>
    <scope>NUCLEOTIDE SEQUENCE [LARGE SCALE GENOMIC DNA]</scope>
    <source>
        <strain evidence="6 7">SC58</strain>
    </source>
</reference>
<dbReference type="Pfam" id="PF15613">
    <property type="entry name" value="WSD"/>
    <property type="match status" value="1"/>
</dbReference>
<feature type="domain" description="DDT" evidence="5">
    <location>
        <begin position="484"/>
        <end position="546"/>
    </location>
</feature>
<dbReference type="VEuPathDB" id="TriTrypDB:TRSC58_02463"/>
<feature type="coiled-coil region" evidence="3">
    <location>
        <begin position="405"/>
        <end position="453"/>
    </location>
</feature>
<feature type="region of interest" description="Disordered" evidence="4">
    <location>
        <begin position="571"/>
        <end position="660"/>
    </location>
</feature>
<keyword evidence="2" id="KW-0539">Nucleus</keyword>
<evidence type="ECO:0000256" key="2">
    <source>
        <dbReference type="ARBA" id="ARBA00023242"/>
    </source>
</evidence>
<feature type="compositionally biased region" description="Basic and acidic residues" evidence="4">
    <location>
        <begin position="630"/>
        <end position="660"/>
    </location>
</feature>
<evidence type="ECO:0000256" key="1">
    <source>
        <dbReference type="ARBA" id="ARBA00004123"/>
    </source>
</evidence>
<accession>A0A061J941</accession>
<dbReference type="InterPro" id="IPR018501">
    <property type="entry name" value="DDT_dom"/>
</dbReference>
<proteinExistence type="predicted"/>
<dbReference type="PANTHER" id="PTHR15546">
    <property type="entry name" value="BROMODOMAIN ADJACENT TO ZINC FINGER DOMAIN, 2A"/>
    <property type="match status" value="1"/>
</dbReference>
<gene>
    <name evidence="6" type="ORF">TRSC58_02463</name>
</gene>
<dbReference type="PROSITE" id="PS50827">
    <property type="entry name" value="DDT"/>
    <property type="match status" value="1"/>
</dbReference>
<comment type="caution">
    <text evidence="6">The sequence shown here is derived from an EMBL/GenBank/DDBJ whole genome shotgun (WGS) entry which is preliminary data.</text>
</comment>
<dbReference type="OrthoDB" id="273390at2759"/>
<evidence type="ECO:0000256" key="4">
    <source>
        <dbReference type="SAM" id="MobiDB-lite"/>
    </source>
</evidence>
<evidence type="ECO:0000256" key="3">
    <source>
        <dbReference type="SAM" id="Coils"/>
    </source>
</evidence>
<evidence type="ECO:0000313" key="6">
    <source>
        <dbReference type="EMBL" id="ESL09812.1"/>
    </source>
</evidence>
<organism evidence="6 7">
    <name type="scientific">Trypanosoma rangeli SC58</name>
    <dbReference type="NCBI Taxonomy" id="429131"/>
    <lineage>
        <taxon>Eukaryota</taxon>
        <taxon>Discoba</taxon>
        <taxon>Euglenozoa</taxon>
        <taxon>Kinetoplastea</taxon>
        <taxon>Metakinetoplastina</taxon>
        <taxon>Trypanosomatida</taxon>
        <taxon>Trypanosomatidae</taxon>
        <taxon>Trypanosoma</taxon>
        <taxon>Herpetosoma</taxon>
    </lineage>
</organism>
<evidence type="ECO:0000313" key="7">
    <source>
        <dbReference type="Proteomes" id="UP000031737"/>
    </source>
</evidence>
<dbReference type="PANTHER" id="PTHR15546:SF2">
    <property type="entry name" value="DDT DOMAIN-CONTAINING PROTEIN DDB_G0282237"/>
    <property type="match status" value="1"/>
</dbReference>
<keyword evidence="7" id="KW-1185">Reference proteome</keyword>
<evidence type="ECO:0000259" key="5">
    <source>
        <dbReference type="PROSITE" id="PS50827"/>
    </source>
</evidence>
<dbReference type="EMBL" id="AUPL01002463">
    <property type="protein sequence ID" value="ESL09812.1"/>
    <property type="molecule type" value="Genomic_DNA"/>
</dbReference>
<feature type="compositionally biased region" description="Acidic residues" evidence="4">
    <location>
        <begin position="587"/>
        <end position="624"/>
    </location>
</feature>
<comment type="subcellular location">
    <subcellularLocation>
        <location evidence="1">Nucleus</location>
    </subcellularLocation>
</comment>
<keyword evidence="3" id="KW-0175">Coiled coil</keyword>
<dbReference type="AlphaFoldDB" id="A0A061J941"/>
<dbReference type="InterPro" id="IPR053271">
    <property type="entry name" value="DDT_domain"/>
</dbReference>